<dbReference type="NCBIfam" id="NF010730">
    <property type="entry name" value="PRK14131.1"/>
    <property type="match status" value="1"/>
</dbReference>
<dbReference type="PANTHER" id="PTHR24412:SF489">
    <property type="entry name" value="RING FINGER DOMAIN AND KELCH REPEAT-CONTAINING PROTEIN DDB_G0271372"/>
    <property type="match status" value="1"/>
</dbReference>
<dbReference type="STRING" id="1387277.SAMN06295998_11416"/>
<dbReference type="Proteomes" id="UP000192330">
    <property type="component" value="Unassembled WGS sequence"/>
</dbReference>
<keyword evidence="3" id="KW-0732">Signal</keyword>
<accession>A0A1W2DGA7</accession>
<keyword evidence="1" id="KW-0880">Kelch repeat</keyword>
<dbReference type="Pfam" id="PF24996">
    <property type="entry name" value="NANM"/>
    <property type="match status" value="1"/>
</dbReference>
<dbReference type="EMBL" id="FWYD01000014">
    <property type="protein sequence ID" value="SMC96557.1"/>
    <property type="molecule type" value="Genomic_DNA"/>
</dbReference>
<evidence type="ECO:0000256" key="3">
    <source>
        <dbReference type="SAM" id="SignalP"/>
    </source>
</evidence>
<dbReference type="PANTHER" id="PTHR24412">
    <property type="entry name" value="KELCH PROTEIN"/>
    <property type="match status" value="1"/>
</dbReference>
<evidence type="ECO:0000313" key="4">
    <source>
        <dbReference type="EMBL" id="SMC96557.1"/>
    </source>
</evidence>
<dbReference type="OrthoDB" id="198899at2"/>
<evidence type="ECO:0000256" key="1">
    <source>
        <dbReference type="ARBA" id="ARBA00022441"/>
    </source>
</evidence>
<protein>
    <submittedName>
        <fullName evidence="4">N-acetylneuraminate epimerase</fullName>
    </submittedName>
</protein>
<dbReference type="InterPro" id="IPR056734">
    <property type="entry name" value="NANM"/>
</dbReference>
<keyword evidence="5" id="KW-1185">Reference proteome</keyword>
<evidence type="ECO:0000256" key="2">
    <source>
        <dbReference type="ARBA" id="ARBA00022737"/>
    </source>
</evidence>
<keyword evidence="2" id="KW-0677">Repeat</keyword>
<gene>
    <name evidence="4" type="ORF">SAMN06295998_11416</name>
</gene>
<dbReference type="InterPro" id="IPR015915">
    <property type="entry name" value="Kelch-typ_b-propeller"/>
</dbReference>
<dbReference type="Gene3D" id="2.120.10.80">
    <property type="entry name" value="Kelch-type beta propeller"/>
    <property type="match status" value="2"/>
</dbReference>
<dbReference type="AlphaFoldDB" id="A0A1W2DGA7"/>
<feature type="signal peptide" evidence="3">
    <location>
        <begin position="1"/>
        <end position="26"/>
    </location>
</feature>
<sequence length="387" mass="39939">MTLRTQILGGAGALALLAATAGTALAEDWPDLPVGVKNGIAERIGDQLIVGLGSAGTQVFALDLNDAAAGWQALAEFDGPAPSQPATAVSNGALYVFSGSGNATADAASPIIFETVTRYDPEADSWETLDTTTPVGLLGASAVTLSGGRIAILGGYNKELFDKYLSEVLAIDKETDPDAWNEVVDSYMGMEPKDYRWNDMVLTYDTAANAWGDLGANPELPNTGSAVVGTAPGTFLIVNGEIKPGLRTDAVKSVTFGADAAEWSEVAPVPAPEGSDVQEGLAGAYSALTDKGVLVAGGANFLGAQAAAEAGNWYAHNGLDKHWAAEVFALQDDAWTQVGELPEGLAYGGSFPVDGGLLVVGGEDSERAARTDVFLVQWDGEELAIVD</sequence>
<evidence type="ECO:0000313" key="5">
    <source>
        <dbReference type="Proteomes" id="UP000192330"/>
    </source>
</evidence>
<dbReference type="NCBIfam" id="TIGR03547">
    <property type="entry name" value="muta_rot_YjhT"/>
    <property type="match status" value="1"/>
</dbReference>
<organism evidence="4 5">
    <name type="scientific">Primorskyibacter flagellatus</name>
    <dbReference type="NCBI Taxonomy" id="1387277"/>
    <lineage>
        <taxon>Bacteria</taxon>
        <taxon>Pseudomonadati</taxon>
        <taxon>Pseudomonadota</taxon>
        <taxon>Alphaproteobacteria</taxon>
        <taxon>Rhodobacterales</taxon>
        <taxon>Roseobacteraceae</taxon>
        <taxon>Primorskyibacter</taxon>
    </lineage>
</organism>
<proteinExistence type="predicted"/>
<dbReference type="SUPFAM" id="SSF117281">
    <property type="entry name" value="Kelch motif"/>
    <property type="match status" value="1"/>
</dbReference>
<feature type="chain" id="PRO_5013048810" evidence="3">
    <location>
        <begin position="27"/>
        <end position="387"/>
    </location>
</feature>
<dbReference type="InterPro" id="IPR019936">
    <property type="entry name" value="NanM_proteobact"/>
</dbReference>
<reference evidence="4 5" key="1">
    <citation type="submission" date="2017-04" db="EMBL/GenBank/DDBJ databases">
        <authorList>
            <person name="Afonso C.L."/>
            <person name="Miller P.J."/>
            <person name="Scott M.A."/>
            <person name="Spackman E."/>
            <person name="Goraichik I."/>
            <person name="Dimitrov K.M."/>
            <person name="Suarez D.L."/>
            <person name="Swayne D.E."/>
        </authorList>
    </citation>
    <scope>NUCLEOTIDE SEQUENCE [LARGE SCALE GENOMIC DNA]</scope>
    <source>
        <strain evidence="4 5">CGMCC 1.12644</strain>
    </source>
</reference>
<name>A0A1W2DGA7_9RHOB</name>
<dbReference type="RefSeq" id="WP_084353759.1">
    <property type="nucleotide sequence ID" value="NZ_FWYD01000014.1"/>
</dbReference>